<sequence length="200" mass="22985">MADYQSITPNQAVQNFISSLRTKSYTLESYIQADRIINIAEALLISRFIFLNIGTSQCQRTPIPEQPIADSGAPLSSPLNQVLAPIAESVRHNLFGEKILILMYIYHKPQENRKRIMIEEETNQQLKCQTSPEFLYASYSHETEPQKLRHLQETIRGPAIPNPNIKTRLENYQFYLKAEQNLASCTFIGFSSNTHRKLKK</sequence>
<dbReference type="EnsemblPlants" id="KEH19237">
    <property type="protein sequence ID" value="KEH19237"/>
    <property type="gene ID" value="MTR_8g445380"/>
</dbReference>
<evidence type="ECO:0000313" key="2">
    <source>
        <dbReference type="EnsemblPlants" id="KEH19237"/>
    </source>
</evidence>
<evidence type="ECO:0000313" key="3">
    <source>
        <dbReference type="Proteomes" id="UP000002051"/>
    </source>
</evidence>
<dbReference type="HOGENOM" id="CLU_1368031_0_0_1"/>
<dbReference type="EMBL" id="CM001224">
    <property type="protein sequence ID" value="KEH19237.1"/>
    <property type="molecule type" value="Genomic_DNA"/>
</dbReference>
<accession>A0A072TP98</accession>
<evidence type="ECO:0000313" key="1">
    <source>
        <dbReference type="EMBL" id="KEH19237.1"/>
    </source>
</evidence>
<dbReference type="AlphaFoldDB" id="A0A072TP98"/>
<gene>
    <name evidence="1" type="ordered locus">MTR_8g445380</name>
</gene>
<protein>
    <submittedName>
        <fullName evidence="1 2">Uncharacterized protein</fullName>
    </submittedName>
</protein>
<reference evidence="1 3" key="1">
    <citation type="journal article" date="2011" name="Nature">
        <title>The Medicago genome provides insight into the evolution of rhizobial symbioses.</title>
        <authorList>
            <person name="Young N.D."/>
            <person name="Debelle F."/>
            <person name="Oldroyd G.E."/>
            <person name="Geurts R."/>
            <person name="Cannon S.B."/>
            <person name="Udvardi M.K."/>
            <person name="Benedito V.A."/>
            <person name="Mayer K.F."/>
            <person name="Gouzy J."/>
            <person name="Schoof H."/>
            <person name="Van de Peer Y."/>
            <person name="Proost S."/>
            <person name="Cook D.R."/>
            <person name="Meyers B.C."/>
            <person name="Spannagl M."/>
            <person name="Cheung F."/>
            <person name="De Mita S."/>
            <person name="Krishnakumar V."/>
            <person name="Gundlach H."/>
            <person name="Zhou S."/>
            <person name="Mudge J."/>
            <person name="Bharti A.K."/>
            <person name="Murray J.D."/>
            <person name="Naoumkina M.A."/>
            <person name="Rosen B."/>
            <person name="Silverstein K.A."/>
            <person name="Tang H."/>
            <person name="Rombauts S."/>
            <person name="Zhao P.X."/>
            <person name="Zhou P."/>
            <person name="Barbe V."/>
            <person name="Bardou P."/>
            <person name="Bechner M."/>
            <person name="Bellec A."/>
            <person name="Berger A."/>
            <person name="Berges H."/>
            <person name="Bidwell S."/>
            <person name="Bisseling T."/>
            <person name="Choisne N."/>
            <person name="Couloux A."/>
            <person name="Denny R."/>
            <person name="Deshpande S."/>
            <person name="Dai X."/>
            <person name="Doyle J.J."/>
            <person name="Dudez A.M."/>
            <person name="Farmer A.D."/>
            <person name="Fouteau S."/>
            <person name="Franken C."/>
            <person name="Gibelin C."/>
            <person name="Gish J."/>
            <person name="Goldstein S."/>
            <person name="Gonzalez A.J."/>
            <person name="Green P.J."/>
            <person name="Hallab A."/>
            <person name="Hartog M."/>
            <person name="Hua A."/>
            <person name="Humphray S.J."/>
            <person name="Jeong D.H."/>
            <person name="Jing Y."/>
            <person name="Jocker A."/>
            <person name="Kenton S.M."/>
            <person name="Kim D.J."/>
            <person name="Klee K."/>
            <person name="Lai H."/>
            <person name="Lang C."/>
            <person name="Lin S."/>
            <person name="Macmil S.L."/>
            <person name="Magdelenat G."/>
            <person name="Matthews L."/>
            <person name="McCorrison J."/>
            <person name="Monaghan E.L."/>
            <person name="Mun J.H."/>
            <person name="Najar F.Z."/>
            <person name="Nicholson C."/>
            <person name="Noirot C."/>
            <person name="O'Bleness M."/>
            <person name="Paule C.R."/>
            <person name="Poulain J."/>
            <person name="Prion F."/>
            <person name="Qin B."/>
            <person name="Qu C."/>
            <person name="Retzel E.F."/>
            <person name="Riddle C."/>
            <person name="Sallet E."/>
            <person name="Samain S."/>
            <person name="Samson N."/>
            <person name="Sanders I."/>
            <person name="Saurat O."/>
            <person name="Scarpelli C."/>
            <person name="Schiex T."/>
            <person name="Segurens B."/>
            <person name="Severin A.J."/>
            <person name="Sherrier D.J."/>
            <person name="Shi R."/>
            <person name="Sims S."/>
            <person name="Singer S.R."/>
            <person name="Sinharoy S."/>
            <person name="Sterck L."/>
            <person name="Viollet A."/>
            <person name="Wang B.B."/>
            <person name="Wang K."/>
            <person name="Wang M."/>
            <person name="Wang X."/>
            <person name="Warfsmann J."/>
            <person name="Weissenbach J."/>
            <person name="White D.D."/>
            <person name="White J.D."/>
            <person name="Wiley G.B."/>
            <person name="Wincker P."/>
            <person name="Xing Y."/>
            <person name="Yang L."/>
            <person name="Yao Z."/>
            <person name="Ying F."/>
            <person name="Zhai J."/>
            <person name="Zhou L."/>
            <person name="Zuber A."/>
            <person name="Denarie J."/>
            <person name="Dixon R.A."/>
            <person name="May G.D."/>
            <person name="Schwartz D.C."/>
            <person name="Rogers J."/>
            <person name="Quetier F."/>
            <person name="Town C.D."/>
            <person name="Roe B.A."/>
        </authorList>
    </citation>
    <scope>NUCLEOTIDE SEQUENCE [LARGE SCALE GENOMIC DNA]</scope>
    <source>
        <strain evidence="1">A17</strain>
        <strain evidence="2 3">cv. Jemalong A17</strain>
    </source>
</reference>
<reference evidence="2" key="3">
    <citation type="submission" date="2015-04" db="UniProtKB">
        <authorList>
            <consortium name="EnsemblPlants"/>
        </authorList>
    </citation>
    <scope>IDENTIFICATION</scope>
    <source>
        <strain evidence="2">cv. Jemalong A17</strain>
    </source>
</reference>
<proteinExistence type="predicted"/>
<reference evidence="1 3" key="2">
    <citation type="journal article" date="2014" name="BMC Genomics">
        <title>An improved genome release (version Mt4.0) for the model legume Medicago truncatula.</title>
        <authorList>
            <person name="Tang H."/>
            <person name="Krishnakumar V."/>
            <person name="Bidwell S."/>
            <person name="Rosen B."/>
            <person name="Chan A."/>
            <person name="Zhou S."/>
            <person name="Gentzbittel L."/>
            <person name="Childs K.L."/>
            <person name="Yandell M."/>
            <person name="Gundlach H."/>
            <person name="Mayer K.F."/>
            <person name="Schwartz D.C."/>
            <person name="Town C.D."/>
        </authorList>
    </citation>
    <scope>GENOME REANNOTATION</scope>
    <source>
        <strain evidence="1">A17</strain>
        <strain evidence="2 3">cv. Jemalong A17</strain>
    </source>
</reference>
<keyword evidence="3" id="KW-1185">Reference proteome</keyword>
<name>A0A072TP98_MEDTR</name>
<organism evidence="1 3">
    <name type="scientific">Medicago truncatula</name>
    <name type="common">Barrel medic</name>
    <name type="synonym">Medicago tribuloides</name>
    <dbReference type="NCBI Taxonomy" id="3880"/>
    <lineage>
        <taxon>Eukaryota</taxon>
        <taxon>Viridiplantae</taxon>
        <taxon>Streptophyta</taxon>
        <taxon>Embryophyta</taxon>
        <taxon>Tracheophyta</taxon>
        <taxon>Spermatophyta</taxon>
        <taxon>Magnoliopsida</taxon>
        <taxon>eudicotyledons</taxon>
        <taxon>Gunneridae</taxon>
        <taxon>Pentapetalae</taxon>
        <taxon>rosids</taxon>
        <taxon>fabids</taxon>
        <taxon>Fabales</taxon>
        <taxon>Fabaceae</taxon>
        <taxon>Papilionoideae</taxon>
        <taxon>50 kb inversion clade</taxon>
        <taxon>NPAAA clade</taxon>
        <taxon>Hologalegina</taxon>
        <taxon>IRL clade</taxon>
        <taxon>Trifolieae</taxon>
        <taxon>Medicago</taxon>
    </lineage>
</organism>
<dbReference type="Proteomes" id="UP000002051">
    <property type="component" value="Chromosome 8"/>
</dbReference>